<accession>A0A6J6P7M7</accession>
<reference evidence="1" key="1">
    <citation type="submission" date="2020-05" db="EMBL/GenBank/DDBJ databases">
        <authorList>
            <person name="Chiriac C."/>
            <person name="Salcher M."/>
            <person name="Ghai R."/>
            <person name="Kavagutti S V."/>
        </authorList>
    </citation>
    <scope>NUCLEOTIDE SEQUENCE</scope>
</reference>
<sequence>MLNVSALDEVTVNLPSGVATRSQVRAHVLAVGMRTIALEANEKADVLRLKEHFSYPGCYLTTADTDASLFAFKGTLVLAEPVGDLRFVVDDHVADPDQATKILAAFPVRITRSPPGEPIEGETISISPYVILVTTDEDFDVGDRVQLELDLAELDLTLRPQATVLRSGGGAVAFGITEDFTKERATLAHLVISSYRAKLSGRRHHNARSLPEF</sequence>
<dbReference type="AlphaFoldDB" id="A0A6J6P7M7"/>
<dbReference type="EMBL" id="CAEZXP010000002">
    <property type="protein sequence ID" value="CAB4695410.1"/>
    <property type="molecule type" value="Genomic_DNA"/>
</dbReference>
<organism evidence="1">
    <name type="scientific">freshwater metagenome</name>
    <dbReference type="NCBI Taxonomy" id="449393"/>
    <lineage>
        <taxon>unclassified sequences</taxon>
        <taxon>metagenomes</taxon>
        <taxon>ecological metagenomes</taxon>
    </lineage>
</organism>
<protein>
    <submittedName>
        <fullName evidence="1">Unannotated protein</fullName>
    </submittedName>
</protein>
<evidence type="ECO:0000313" key="1">
    <source>
        <dbReference type="EMBL" id="CAB4695410.1"/>
    </source>
</evidence>
<name>A0A6J6P7M7_9ZZZZ</name>
<proteinExistence type="predicted"/>
<gene>
    <name evidence="1" type="ORF">UFOPK2399_00989</name>
</gene>